<keyword evidence="8 10" id="KW-0961">Cell wall biogenesis/degradation</keyword>
<dbReference type="GO" id="GO:0160237">
    <property type="term" value="F:D-Ala-D-Ala dipeptidase activity"/>
    <property type="evidence" value="ECO:0007669"/>
    <property type="project" value="UniProtKB-EC"/>
</dbReference>
<comment type="function">
    <text evidence="9 10">Catalyzes hydrolysis of the D-alanyl-D-alanine dipeptide.</text>
</comment>
<gene>
    <name evidence="11" type="ORF">DJ013_08085</name>
</gene>
<dbReference type="InterPro" id="IPR009045">
    <property type="entry name" value="Zn_M74/Hedgehog-like"/>
</dbReference>
<feature type="active site" description="Proton donor/acceptor" evidence="9">
    <location>
        <position position="178"/>
    </location>
</feature>
<keyword evidence="12" id="KW-1185">Reference proteome</keyword>
<evidence type="ECO:0000256" key="8">
    <source>
        <dbReference type="ARBA" id="ARBA00023316"/>
    </source>
</evidence>
<accession>A0A2Z4GI03</accession>
<dbReference type="OrthoDB" id="9801430at2"/>
<keyword evidence="2 9" id="KW-0645">Protease</keyword>
<feature type="binding site" evidence="9">
    <location>
        <position position="113"/>
    </location>
    <ligand>
        <name>Zn(2+)</name>
        <dbReference type="ChEBI" id="CHEBI:29105"/>
        <note>catalytic</note>
    </ligand>
</feature>
<dbReference type="CDD" id="cd14840">
    <property type="entry name" value="D-Ala-D-Ala_dipeptidase_Aad"/>
    <property type="match status" value="1"/>
</dbReference>
<feature type="binding site" evidence="9">
    <location>
        <position position="106"/>
    </location>
    <ligand>
        <name>Zn(2+)</name>
        <dbReference type="ChEBI" id="CHEBI:29105"/>
        <note>catalytic</note>
    </ligand>
</feature>
<evidence type="ECO:0000256" key="10">
    <source>
        <dbReference type="PIRNR" id="PIRNR026671"/>
    </source>
</evidence>
<evidence type="ECO:0000256" key="3">
    <source>
        <dbReference type="ARBA" id="ARBA00022723"/>
    </source>
</evidence>
<comment type="similarity">
    <text evidence="9 10">Belongs to the peptidase M15D family.</text>
</comment>
<dbReference type="PIRSF" id="PIRSF026671">
    <property type="entry name" value="AA_dipeptidase"/>
    <property type="match status" value="1"/>
</dbReference>
<protein>
    <recommendedName>
        <fullName evidence="9 10">D-alanyl-D-alanine dipeptidase</fullName>
        <shortName evidence="9 10">D-Ala-D-Ala dipeptidase</shortName>
        <ecNumber evidence="9 10">3.4.13.22</ecNumber>
    </recommendedName>
</protein>
<dbReference type="GO" id="GO:0008237">
    <property type="term" value="F:metallopeptidase activity"/>
    <property type="evidence" value="ECO:0007669"/>
    <property type="project" value="UniProtKB-KW"/>
</dbReference>
<dbReference type="EMBL" id="CP029480">
    <property type="protein sequence ID" value="AWW00842.1"/>
    <property type="molecule type" value="Genomic_DNA"/>
</dbReference>
<name>A0A2Z4GI03_9BACT</name>
<keyword evidence="7 9" id="KW-0482">Metalloprotease</keyword>
<comment type="catalytic activity">
    <reaction evidence="1 9 10">
        <text>D-alanyl-D-alanine + H2O = 2 D-alanine</text>
        <dbReference type="Rhea" id="RHEA:20661"/>
        <dbReference type="ChEBI" id="CHEBI:15377"/>
        <dbReference type="ChEBI" id="CHEBI:57416"/>
        <dbReference type="ChEBI" id="CHEBI:57822"/>
        <dbReference type="EC" id="3.4.13.22"/>
    </reaction>
</comment>
<evidence type="ECO:0000256" key="5">
    <source>
        <dbReference type="ARBA" id="ARBA00022833"/>
    </source>
</evidence>
<proteinExistence type="inferred from homology"/>
<dbReference type="EC" id="3.4.13.22" evidence="9 10"/>
<feature type="site" description="Transition state stabilizer" evidence="9">
    <location>
        <position position="73"/>
    </location>
</feature>
<evidence type="ECO:0000313" key="11">
    <source>
        <dbReference type="EMBL" id="AWW00842.1"/>
    </source>
</evidence>
<dbReference type="AlphaFoldDB" id="A0A2Z4GI03"/>
<keyword evidence="5 9" id="KW-0862">Zinc</keyword>
<dbReference type="Pfam" id="PF01427">
    <property type="entry name" value="Peptidase_M15"/>
    <property type="match status" value="1"/>
</dbReference>
<dbReference type="Gene3D" id="3.30.1380.10">
    <property type="match status" value="1"/>
</dbReference>
<evidence type="ECO:0000256" key="7">
    <source>
        <dbReference type="ARBA" id="ARBA00023049"/>
    </source>
</evidence>
<dbReference type="HAMAP" id="MF_01924">
    <property type="entry name" value="A_A_dipeptidase"/>
    <property type="match status" value="1"/>
</dbReference>
<evidence type="ECO:0000256" key="1">
    <source>
        <dbReference type="ARBA" id="ARBA00001362"/>
    </source>
</evidence>
<reference evidence="11 12" key="1">
    <citation type="submission" date="2018-05" db="EMBL/GenBank/DDBJ databases">
        <title>Complete genome sequence of Arcticibacterium luteifluviistationis SM1504T, a cytophagaceae bacterium isolated from Arctic surface seawater.</title>
        <authorList>
            <person name="Li Y."/>
            <person name="Qin Q.-L."/>
        </authorList>
    </citation>
    <scope>NUCLEOTIDE SEQUENCE [LARGE SCALE GENOMIC DNA]</scope>
    <source>
        <strain evidence="11 12">SM1504</strain>
    </source>
</reference>
<keyword evidence="3 9" id="KW-0479">Metal-binding</keyword>
<dbReference type="GO" id="GO:0006508">
    <property type="term" value="P:proteolysis"/>
    <property type="evidence" value="ECO:0007669"/>
    <property type="project" value="UniProtKB-KW"/>
</dbReference>
<evidence type="ECO:0000256" key="6">
    <source>
        <dbReference type="ARBA" id="ARBA00022997"/>
    </source>
</evidence>
<keyword evidence="6 9" id="KW-0224">Dipeptidase</keyword>
<dbReference type="InterPro" id="IPR000755">
    <property type="entry name" value="A_A_dipeptidase"/>
</dbReference>
<dbReference type="Proteomes" id="UP000249873">
    <property type="component" value="Chromosome"/>
</dbReference>
<evidence type="ECO:0000313" key="12">
    <source>
        <dbReference type="Proteomes" id="UP000249873"/>
    </source>
</evidence>
<dbReference type="SUPFAM" id="SSF55166">
    <property type="entry name" value="Hedgehog/DD-peptidase"/>
    <property type="match status" value="1"/>
</dbReference>
<evidence type="ECO:0000256" key="2">
    <source>
        <dbReference type="ARBA" id="ARBA00022670"/>
    </source>
</evidence>
<dbReference type="GO" id="GO:0008270">
    <property type="term" value="F:zinc ion binding"/>
    <property type="evidence" value="ECO:0007669"/>
    <property type="project" value="UniProtKB-UniRule"/>
</dbReference>
<sequence>MLAQGLVDIQKNAPLILVDLKYSTTDNFFGKDVYGTLEKAFLPEAVAKKLRLASDSLISKRPSLRLMVFDAVRPHKVQQILWDALDSLPVNVRKAYVADPAVGSLHNYGCAIDLSIYDVSKDSLLDMGTKYDYFGYLAYPRKEIEMLAQGLLNQEQIDNREVLRSIMIQAGFMPISSEWWHFNSTTLVRAKQDFSLIN</sequence>
<organism evidence="11 12">
    <name type="scientific">Arcticibacterium luteifluviistationis</name>
    <dbReference type="NCBI Taxonomy" id="1784714"/>
    <lineage>
        <taxon>Bacteria</taxon>
        <taxon>Pseudomonadati</taxon>
        <taxon>Bacteroidota</taxon>
        <taxon>Cytophagia</taxon>
        <taxon>Cytophagales</taxon>
        <taxon>Leadbetterellaceae</taxon>
        <taxon>Arcticibacterium</taxon>
    </lineage>
</organism>
<evidence type="ECO:0000256" key="4">
    <source>
        <dbReference type="ARBA" id="ARBA00022801"/>
    </source>
</evidence>
<dbReference type="PANTHER" id="PTHR43126">
    <property type="entry name" value="D-ALANYL-D-ALANINE DIPEPTIDASE"/>
    <property type="match status" value="1"/>
</dbReference>
<dbReference type="GO" id="GO:0071555">
    <property type="term" value="P:cell wall organization"/>
    <property type="evidence" value="ECO:0007669"/>
    <property type="project" value="UniProtKB-KW"/>
</dbReference>
<evidence type="ECO:0000256" key="9">
    <source>
        <dbReference type="HAMAP-Rule" id="MF_01924"/>
    </source>
</evidence>
<comment type="cofactor">
    <cofactor evidence="9">
        <name>Zn(2+)</name>
        <dbReference type="ChEBI" id="CHEBI:29105"/>
    </cofactor>
    <text evidence="9">Binds 1 zinc ion per subunit.</text>
</comment>
<dbReference type="KEGG" id="als:DJ013_08085"/>
<keyword evidence="4 9" id="KW-0378">Hydrolase</keyword>
<feature type="binding site" evidence="9">
    <location>
        <position position="181"/>
    </location>
    <ligand>
        <name>Zn(2+)</name>
        <dbReference type="ChEBI" id="CHEBI:29105"/>
        <note>catalytic</note>
    </ligand>
</feature>